<organism evidence="1 2">
    <name type="scientific">Snodgrassella alvi SCGC AB-598-J21</name>
    <dbReference type="NCBI Taxonomy" id="1385367"/>
    <lineage>
        <taxon>Bacteria</taxon>
        <taxon>Pseudomonadati</taxon>
        <taxon>Pseudomonadota</taxon>
        <taxon>Betaproteobacteria</taxon>
        <taxon>Neisseriales</taxon>
        <taxon>Neisseriaceae</taxon>
        <taxon>Snodgrassella</taxon>
    </lineage>
</organism>
<comment type="caution">
    <text evidence="1">The sequence shown here is derived from an EMBL/GenBank/DDBJ whole genome shotgun (WGS) entry which is preliminary data.</text>
</comment>
<dbReference type="Proteomes" id="UP000027644">
    <property type="component" value="Unassembled WGS sequence"/>
</dbReference>
<name>A0A074V8T6_9NEIS</name>
<accession>A0A074V8T6</accession>
<dbReference type="EMBL" id="AVQL01000389">
    <property type="protein sequence ID" value="KEQ01596.1"/>
    <property type="molecule type" value="Genomic_DNA"/>
</dbReference>
<evidence type="ECO:0000313" key="1">
    <source>
        <dbReference type="EMBL" id="KEQ01596.1"/>
    </source>
</evidence>
<gene>
    <name evidence="1" type="ORF">SASC598J21_006270</name>
</gene>
<proteinExistence type="predicted"/>
<reference evidence="1 2" key="1">
    <citation type="journal article" date="2014" name="PLoS Genet.">
        <title>Hidden diversity in honey bee gut symbionts detected by single-cell genomics.</title>
        <authorList>
            <person name="Engel P."/>
            <person name="Stepanauskas R."/>
            <person name="Moran N."/>
        </authorList>
    </citation>
    <scope>NUCLEOTIDE SEQUENCE [LARGE SCALE GENOMIC DNA]</scope>
    <source>
        <strain evidence="1 2">SCGC AB-598-J21</strain>
    </source>
</reference>
<evidence type="ECO:0000313" key="2">
    <source>
        <dbReference type="Proteomes" id="UP000027644"/>
    </source>
</evidence>
<protein>
    <submittedName>
        <fullName evidence="1">Uncharacterized protein</fullName>
    </submittedName>
</protein>
<dbReference type="AlphaFoldDB" id="A0A074V8T6"/>
<sequence>MSELIPSQIHKILKLILVKTLEIQNVSSCLATEPNEWF</sequence>